<dbReference type="AlphaFoldDB" id="A0A511RIZ4"/>
<dbReference type="OrthoDB" id="5493262at2"/>
<name>A0A511RIZ4_9DEIN</name>
<reference evidence="1 2" key="1">
    <citation type="submission" date="2019-07" db="EMBL/GenBank/DDBJ databases">
        <title>Whole genome shotgun sequence of Oceanithermus desulfurans NBRC 100063.</title>
        <authorList>
            <person name="Hosoyama A."/>
            <person name="Uohara A."/>
            <person name="Ohji S."/>
            <person name="Ichikawa N."/>
        </authorList>
    </citation>
    <scope>NUCLEOTIDE SEQUENCE [LARGE SCALE GENOMIC DNA]</scope>
    <source>
        <strain evidence="1 2">NBRC 100063</strain>
    </source>
</reference>
<gene>
    <name evidence="1" type="ORF">ODE01S_10470</name>
</gene>
<evidence type="ECO:0000313" key="1">
    <source>
        <dbReference type="EMBL" id="GEM89613.1"/>
    </source>
</evidence>
<sequence length="61" mass="7665">MKRPDPRSQDWRFEIEVHKAPAEPIRIRLREEDRGELQFDSWEALYRYLSERFPEWLGYLR</sequence>
<protein>
    <submittedName>
        <fullName evidence="1">Uncharacterized protein</fullName>
    </submittedName>
</protein>
<evidence type="ECO:0000313" key="2">
    <source>
        <dbReference type="Proteomes" id="UP000321827"/>
    </source>
</evidence>
<accession>A0A511RIZ4</accession>
<dbReference type="Proteomes" id="UP000321827">
    <property type="component" value="Unassembled WGS sequence"/>
</dbReference>
<dbReference type="RefSeq" id="WP_147146590.1">
    <property type="nucleotide sequence ID" value="NZ_BJXN01000006.1"/>
</dbReference>
<proteinExistence type="predicted"/>
<dbReference type="EMBL" id="BJXN01000006">
    <property type="protein sequence ID" value="GEM89613.1"/>
    <property type="molecule type" value="Genomic_DNA"/>
</dbReference>
<organism evidence="1 2">
    <name type="scientific">Oceanithermus desulfurans NBRC 100063</name>
    <dbReference type="NCBI Taxonomy" id="1227550"/>
    <lineage>
        <taxon>Bacteria</taxon>
        <taxon>Thermotogati</taxon>
        <taxon>Deinococcota</taxon>
        <taxon>Deinococci</taxon>
        <taxon>Thermales</taxon>
        <taxon>Thermaceae</taxon>
        <taxon>Oceanithermus</taxon>
    </lineage>
</organism>
<comment type="caution">
    <text evidence="1">The sequence shown here is derived from an EMBL/GenBank/DDBJ whole genome shotgun (WGS) entry which is preliminary data.</text>
</comment>